<dbReference type="PANTHER" id="PTHR43538:SF1">
    <property type="entry name" value="(R)-CITRAMALATE SYNTHASE"/>
    <property type="match status" value="1"/>
</dbReference>
<accession>A0A7J7IM02</accession>
<dbReference type="SUPFAM" id="SSF110921">
    <property type="entry name" value="2-isopropylmalate synthase LeuA, allosteric (dimerisation) domain"/>
    <property type="match status" value="1"/>
</dbReference>
<feature type="domain" description="Pyruvate carboxyltransferase" evidence="12">
    <location>
        <begin position="3"/>
        <end position="273"/>
    </location>
</feature>
<keyword evidence="7" id="KW-0412">Isoleucine biosynthesis</keyword>
<dbReference type="GO" id="GO:0003852">
    <property type="term" value="F:2-isopropylmalate synthase activity"/>
    <property type="evidence" value="ECO:0007669"/>
    <property type="project" value="UniProtKB-EC"/>
</dbReference>
<evidence type="ECO:0000256" key="6">
    <source>
        <dbReference type="ARBA" id="ARBA00022605"/>
    </source>
</evidence>
<dbReference type="InterPro" id="IPR036230">
    <property type="entry name" value="LeuA_allosteric_dom_sf"/>
</dbReference>
<evidence type="ECO:0000256" key="5">
    <source>
        <dbReference type="ARBA" id="ARBA00022325"/>
    </source>
</evidence>
<evidence type="ECO:0000256" key="4">
    <source>
        <dbReference type="ARBA" id="ARBA00012973"/>
    </source>
</evidence>
<evidence type="ECO:0000256" key="7">
    <source>
        <dbReference type="ARBA" id="ARBA00022624"/>
    </source>
</evidence>
<dbReference type="CDD" id="cd07941">
    <property type="entry name" value="DRE_TIM_LeuA3"/>
    <property type="match status" value="1"/>
</dbReference>
<keyword evidence="8 11" id="KW-0808">Transferase</keyword>
<dbReference type="EC" id="2.3.3.21" evidence="10"/>
<dbReference type="EC" id="2.3.3.13" evidence="4"/>
<keyword evidence="6" id="KW-0028">Amino-acid biosynthesis</keyword>
<dbReference type="GO" id="GO:0009097">
    <property type="term" value="P:isoleucine biosynthetic process"/>
    <property type="evidence" value="ECO:0007669"/>
    <property type="project" value="UniProtKB-UniPathway"/>
</dbReference>
<dbReference type="PROSITE" id="PS50991">
    <property type="entry name" value="PYR_CT"/>
    <property type="match status" value="1"/>
</dbReference>
<evidence type="ECO:0000256" key="3">
    <source>
        <dbReference type="ARBA" id="ARBA00006154"/>
    </source>
</evidence>
<comment type="similarity">
    <text evidence="3 11">Belongs to the alpha-IPM synthase/homocitrate synthase family.</text>
</comment>
<evidence type="ECO:0000256" key="2">
    <source>
        <dbReference type="ARBA" id="ARBA00004743"/>
    </source>
</evidence>
<proteinExistence type="inferred from homology"/>
<evidence type="ECO:0000256" key="1">
    <source>
        <dbReference type="ARBA" id="ARBA00004229"/>
    </source>
</evidence>
<evidence type="ECO:0000256" key="8">
    <source>
        <dbReference type="ARBA" id="ARBA00022679"/>
    </source>
</evidence>
<name>A0A7J7IM02_9RHOD</name>
<comment type="caution">
    <text evidence="13">The sequence shown here is derived from an EMBL/GenBank/DDBJ whole genome shotgun (WGS) entry which is preliminary data.</text>
</comment>
<dbReference type="Gene3D" id="3.20.20.70">
    <property type="entry name" value="Aldolase class I"/>
    <property type="match status" value="1"/>
</dbReference>
<dbReference type="Pfam" id="PF22617">
    <property type="entry name" value="HCS_D2"/>
    <property type="match status" value="1"/>
</dbReference>
<gene>
    <name evidence="13" type="ORF">F1559_002477</name>
</gene>
<dbReference type="AlphaFoldDB" id="A0A7J7IM02"/>
<dbReference type="PROSITE" id="PS00815">
    <property type="entry name" value="AIPM_HOMOCIT_SYNTH_1"/>
    <property type="match status" value="1"/>
</dbReference>
<evidence type="ECO:0000313" key="14">
    <source>
        <dbReference type="Proteomes" id="UP000530660"/>
    </source>
</evidence>
<evidence type="ECO:0000256" key="9">
    <source>
        <dbReference type="ARBA" id="ARBA00023304"/>
    </source>
</evidence>
<protein>
    <recommendedName>
        <fullName evidence="5">(R)-citramalate synthase</fullName>
        <ecNumber evidence="4">2.3.3.13</ecNumber>
        <ecNumber evidence="10">2.3.3.21</ecNumber>
    </recommendedName>
</protein>
<dbReference type="InterPro" id="IPR002034">
    <property type="entry name" value="AIPM/Hcit_synth_CS"/>
</dbReference>
<dbReference type="UniPathway" id="UPA00047">
    <property type="reaction ID" value="UER00066"/>
</dbReference>
<evidence type="ECO:0000256" key="10">
    <source>
        <dbReference type="ARBA" id="ARBA00034330"/>
    </source>
</evidence>
<dbReference type="Pfam" id="PF00682">
    <property type="entry name" value="HMGL-like"/>
    <property type="match status" value="1"/>
</dbReference>
<reference evidence="13 14" key="1">
    <citation type="journal article" date="2020" name="J. Phycol.">
        <title>Comparative genome analysis reveals Cyanidiococcus gen. nov., a new extremophilic red algal genus sister to Cyanidioschyzon (Cyanidioschyzonaceae, Rhodophyta).</title>
        <authorList>
            <person name="Liu S.-L."/>
            <person name="Chiang Y.-R."/>
            <person name="Yoon H.S."/>
            <person name="Fu H.-Y."/>
        </authorList>
    </citation>
    <scope>NUCLEOTIDE SEQUENCE [LARGE SCALE GENOMIC DNA]</scope>
    <source>
        <strain evidence="13 14">THAL066</strain>
    </source>
</reference>
<dbReference type="InterPro" id="IPR054691">
    <property type="entry name" value="LeuA/HCS_post-cat"/>
</dbReference>
<dbReference type="OrthoDB" id="2015253at2759"/>
<dbReference type="Pfam" id="PF08502">
    <property type="entry name" value="LeuA_dimer"/>
    <property type="match status" value="1"/>
</dbReference>
<dbReference type="GO" id="GO:0043714">
    <property type="term" value="F:(R)-citramalate synthase activity"/>
    <property type="evidence" value="ECO:0007669"/>
    <property type="project" value="UniProtKB-EC"/>
</dbReference>
<comment type="pathway">
    <text evidence="2">Amino-acid biosynthesis; L-isoleucine biosynthesis; 2-oxobutanoate from pyruvate: step 1/3.</text>
</comment>
<dbReference type="Proteomes" id="UP000530660">
    <property type="component" value="Unassembled WGS sequence"/>
</dbReference>
<dbReference type="SMART" id="SM00917">
    <property type="entry name" value="LeuA_dimer"/>
    <property type="match status" value="1"/>
</dbReference>
<keyword evidence="14" id="KW-1185">Reference proteome</keyword>
<dbReference type="Gene3D" id="1.10.238.260">
    <property type="match status" value="1"/>
</dbReference>
<dbReference type="InterPro" id="IPR013709">
    <property type="entry name" value="2-isopropylmalate_synth_dimer"/>
</dbReference>
<dbReference type="GO" id="GO:0009098">
    <property type="term" value="P:L-leucine biosynthetic process"/>
    <property type="evidence" value="ECO:0007669"/>
    <property type="project" value="InterPro"/>
</dbReference>
<dbReference type="InterPro" id="IPR013785">
    <property type="entry name" value="Aldolase_TIM"/>
</dbReference>
<dbReference type="InterPro" id="IPR000891">
    <property type="entry name" value="PYR_CT"/>
</dbReference>
<evidence type="ECO:0000259" key="12">
    <source>
        <dbReference type="PROSITE" id="PS50991"/>
    </source>
</evidence>
<sequence length="617" mass="67734">MTIQIYDTTLRDGTQGEGISLSCQDKIRIATELDSKLGVAYIEAGWPGSNPKDERFFQRAQQELLPHLHHAKLVAFGATRHKMTRCETDPQLAALLRAETPTVTIVAKIWDFQVLQVLGTTLEENLSMIRDTVNYLKAADREVMLDAEHFFDAFRSNPTYAMRCLEAAVEAGADVLVLCDTNGAATPWDIEQTAAAVRLHFASNTVRLGIHCHNDMELAVANSIAAVRAGVTLVQGCVNGYGERTGNANLMSLIPILQLQLGYKSVPSMEHLGNLTSVSRFVDEVANRPHVPWRPFVGESAFAHKGGLHVAAILKDPRSYQFIDPSMVGNRPRVLVSELSGRGNIQSKLRSLNLEIDDKDPVWRARISQVLERVKSLENKGFTFEGAEASLAMMWRRASPDYSAPFELLDFSVYTGNKRVLFVNHEGCFTPEDPDDAGEEALTKPLGQELFGGRRDPAEPLTGGPLFVTPSGPASITALSSSHDLARDPSVAVWRNETHTHAVIKVLVRDAAPTLECAEGNGPVDAVNRALRRALLRPCPQLEYVTLEDYKVRILDSESATAAITRVLVSFHDRKRGIRFTTVSADTNIIVASVNALVDGLEYALHLDQVNSAQVAV</sequence>
<evidence type="ECO:0000256" key="11">
    <source>
        <dbReference type="RuleBase" id="RU003523"/>
    </source>
</evidence>
<dbReference type="EMBL" id="VWRR01000004">
    <property type="protein sequence ID" value="KAF6004142.1"/>
    <property type="molecule type" value="Genomic_DNA"/>
</dbReference>
<dbReference type="InterPro" id="IPR005675">
    <property type="entry name" value="Citramal_synthase"/>
</dbReference>
<organism evidence="13 14">
    <name type="scientific">Cyanidiococcus yangmingshanensis</name>
    <dbReference type="NCBI Taxonomy" id="2690220"/>
    <lineage>
        <taxon>Eukaryota</taxon>
        <taxon>Rhodophyta</taxon>
        <taxon>Bangiophyceae</taxon>
        <taxon>Cyanidiales</taxon>
        <taxon>Cyanidiaceae</taxon>
        <taxon>Cyanidiococcus</taxon>
    </lineage>
</organism>
<keyword evidence="9" id="KW-0100">Branched-chain amino acid biosynthesis</keyword>
<dbReference type="SUPFAM" id="SSF51569">
    <property type="entry name" value="Aldolase"/>
    <property type="match status" value="1"/>
</dbReference>
<dbReference type="PANTHER" id="PTHR43538">
    <property type="entry name" value="ALPHA-IPM SYNTHASE/HOMOCITRATE SYNTHASE"/>
    <property type="match status" value="1"/>
</dbReference>
<dbReference type="Gene3D" id="3.30.160.270">
    <property type="match status" value="1"/>
</dbReference>
<dbReference type="NCBIfam" id="TIGR00977">
    <property type="entry name" value="citramal_synth"/>
    <property type="match status" value="1"/>
</dbReference>
<comment type="subcellular location">
    <subcellularLocation>
        <location evidence="1">Plastid</location>
        <location evidence="1">Chloroplast</location>
    </subcellularLocation>
</comment>
<evidence type="ECO:0000313" key="13">
    <source>
        <dbReference type="EMBL" id="KAF6004142.1"/>
    </source>
</evidence>
<dbReference type="GO" id="GO:0009507">
    <property type="term" value="C:chloroplast"/>
    <property type="evidence" value="ECO:0007669"/>
    <property type="project" value="UniProtKB-SubCell"/>
</dbReference>